<proteinExistence type="predicted"/>
<evidence type="ECO:0000256" key="1">
    <source>
        <dbReference type="SAM" id="SignalP"/>
    </source>
</evidence>
<feature type="signal peptide" evidence="1">
    <location>
        <begin position="1"/>
        <end position="21"/>
    </location>
</feature>
<dbReference type="AlphaFoldDB" id="A0A348FXE6"/>
<evidence type="ECO:0000313" key="3">
    <source>
        <dbReference type="Proteomes" id="UP000266934"/>
    </source>
</evidence>
<dbReference type="Proteomes" id="UP000266934">
    <property type="component" value="Chromosome"/>
</dbReference>
<name>A0A348FXE6_9HYPH</name>
<accession>A0A348FXE6</accession>
<dbReference type="EMBL" id="AP018907">
    <property type="protein sequence ID" value="BBF91979.1"/>
    <property type="molecule type" value="Genomic_DNA"/>
</dbReference>
<feature type="chain" id="PRO_5016658567" evidence="1">
    <location>
        <begin position="22"/>
        <end position="149"/>
    </location>
</feature>
<keyword evidence="3" id="KW-1185">Reference proteome</keyword>
<dbReference type="KEGG" id="blag:BLTE_06640"/>
<sequence>MQRAALLLLAAMACGFGRAEAASVGACEHLDRISFLAEGPRAFSNGKIRVALVDTDGEPVSGSVHVLVFIPEESIGTRCFAISRTSASDGGSALGFYEVAWARLKASYDAERGLLIVLPYSLYDGSGGRPAGDLRIRIDLRGEGSVRLE</sequence>
<organism evidence="2 3">
    <name type="scientific">Blastochloris tepida</name>
    <dbReference type="NCBI Taxonomy" id="2233851"/>
    <lineage>
        <taxon>Bacteria</taxon>
        <taxon>Pseudomonadati</taxon>
        <taxon>Pseudomonadota</taxon>
        <taxon>Alphaproteobacteria</taxon>
        <taxon>Hyphomicrobiales</taxon>
        <taxon>Blastochloridaceae</taxon>
        <taxon>Blastochloris</taxon>
    </lineage>
</organism>
<keyword evidence="1" id="KW-0732">Signal</keyword>
<protein>
    <submittedName>
        <fullName evidence="2">Uncharacterized protein</fullName>
    </submittedName>
</protein>
<gene>
    <name evidence="2" type="ORF">BLTE_06640</name>
</gene>
<evidence type="ECO:0000313" key="2">
    <source>
        <dbReference type="EMBL" id="BBF91979.1"/>
    </source>
</evidence>
<reference evidence="2 3" key="1">
    <citation type="submission" date="2018-08" db="EMBL/GenBank/DDBJ databases">
        <title>Complete genome sequencing of Blastochloris tepida GI.</title>
        <authorList>
            <person name="Tsukatani Y."/>
            <person name="Mori H."/>
        </authorList>
    </citation>
    <scope>NUCLEOTIDE SEQUENCE [LARGE SCALE GENOMIC DNA]</scope>
    <source>
        <strain evidence="2 3">GI</strain>
    </source>
</reference>